<evidence type="ECO:0000313" key="3">
    <source>
        <dbReference type="Proteomes" id="UP000283634"/>
    </source>
</evidence>
<dbReference type="AlphaFoldDB" id="A0A3R7NTK4"/>
<dbReference type="GeneID" id="40324831"/>
<gene>
    <name evidence="2" type="ORF">TraAM80_00898</name>
</gene>
<organism evidence="2 3">
    <name type="scientific">Trypanosoma rangeli</name>
    <dbReference type="NCBI Taxonomy" id="5698"/>
    <lineage>
        <taxon>Eukaryota</taxon>
        <taxon>Discoba</taxon>
        <taxon>Euglenozoa</taxon>
        <taxon>Kinetoplastea</taxon>
        <taxon>Metakinetoplastina</taxon>
        <taxon>Trypanosomatida</taxon>
        <taxon>Trypanosomatidae</taxon>
        <taxon>Trypanosoma</taxon>
        <taxon>Herpetosoma</taxon>
    </lineage>
</organism>
<dbReference type="EMBL" id="MKGL01000017">
    <property type="protein sequence ID" value="RNF11452.1"/>
    <property type="molecule type" value="Genomic_DNA"/>
</dbReference>
<reference evidence="2 3" key="1">
    <citation type="journal article" date="2018" name="BMC Genomics">
        <title>Genomic comparison of Trypanosoma conorhini and Trypanosoma rangeli to Trypanosoma cruzi strains of high and low virulence.</title>
        <authorList>
            <person name="Bradwell K.R."/>
            <person name="Koparde V.N."/>
            <person name="Matveyev A.V."/>
            <person name="Serrano M.G."/>
            <person name="Alves J.M."/>
            <person name="Parikh H."/>
            <person name="Huang B."/>
            <person name="Lee V."/>
            <person name="Espinosa-Alvarez O."/>
            <person name="Ortiz P.A."/>
            <person name="Costa-Martins A.G."/>
            <person name="Teixeira M.M."/>
            <person name="Buck G.A."/>
        </authorList>
    </citation>
    <scope>NUCLEOTIDE SEQUENCE [LARGE SCALE GENOMIC DNA]</scope>
    <source>
        <strain evidence="2 3">AM80</strain>
    </source>
</reference>
<dbReference type="Proteomes" id="UP000283634">
    <property type="component" value="Unassembled WGS sequence"/>
</dbReference>
<proteinExistence type="predicted"/>
<accession>A0A3R7NTK4</accession>
<dbReference type="RefSeq" id="XP_029242180.1">
    <property type="nucleotide sequence ID" value="XM_029377956.1"/>
</dbReference>
<sequence length="130" mass="15105">MRFKESLLQPSASIFEMRYAVLLAEPYALEGYRNLVEVEKLKVAQHKREKHYDDFTSPAKWMTSDNARLQTVATDSGNAPGSMMHMQTNSPGTSKTAMETRTALLRHVLEKSIQDYGDRVFERFYRNNYY</sequence>
<dbReference type="VEuPathDB" id="TriTrypDB:TRSC58_00971"/>
<name>A0A3R7NTK4_TRYRA</name>
<evidence type="ECO:0000313" key="2">
    <source>
        <dbReference type="EMBL" id="RNF11452.1"/>
    </source>
</evidence>
<comment type="caution">
    <text evidence="2">The sequence shown here is derived from an EMBL/GenBank/DDBJ whole genome shotgun (WGS) entry which is preliminary data.</text>
</comment>
<keyword evidence="3" id="KW-1185">Reference proteome</keyword>
<protein>
    <submittedName>
        <fullName evidence="2">Uncharacterized protein</fullName>
    </submittedName>
</protein>
<dbReference type="OrthoDB" id="276884at2759"/>
<evidence type="ECO:0000256" key="1">
    <source>
        <dbReference type="SAM" id="MobiDB-lite"/>
    </source>
</evidence>
<feature type="region of interest" description="Disordered" evidence="1">
    <location>
        <begin position="75"/>
        <end position="94"/>
    </location>
</feature>